<protein>
    <submittedName>
        <fullName evidence="2">Uncharacterized protein</fullName>
    </submittedName>
</protein>
<gene>
    <name evidence="2" type="ORF">P7D69_10310</name>
</gene>
<keyword evidence="1" id="KW-0812">Transmembrane</keyword>
<reference evidence="2" key="1">
    <citation type="submission" date="2023-03" db="EMBL/GenBank/DDBJ databases">
        <authorList>
            <person name="Shen W."/>
            <person name="Cai J."/>
        </authorList>
    </citation>
    <scope>NUCLEOTIDE SEQUENCE</scope>
    <source>
        <strain evidence="2">Y15</strain>
    </source>
</reference>
<evidence type="ECO:0000313" key="2">
    <source>
        <dbReference type="EMBL" id="MDT2544729.1"/>
    </source>
</evidence>
<feature type="transmembrane region" description="Helical" evidence="1">
    <location>
        <begin position="6"/>
        <end position="27"/>
    </location>
</feature>
<dbReference type="EMBL" id="JARPXL010000008">
    <property type="protein sequence ID" value="MDT2544729.1"/>
    <property type="molecule type" value="Genomic_DNA"/>
</dbReference>
<name>A0AAW8T880_9ENTE</name>
<accession>A0AAW8T880</accession>
<organism evidence="2 3">
    <name type="scientific">Enterococcus raffinosus</name>
    <dbReference type="NCBI Taxonomy" id="71452"/>
    <lineage>
        <taxon>Bacteria</taxon>
        <taxon>Bacillati</taxon>
        <taxon>Bacillota</taxon>
        <taxon>Bacilli</taxon>
        <taxon>Lactobacillales</taxon>
        <taxon>Enterococcaceae</taxon>
        <taxon>Enterococcus</taxon>
    </lineage>
</organism>
<evidence type="ECO:0000313" key="3">
    <source>
        <dbReference type="Proteomes" id="UP001254770"/>
    </source>
</evidence>
<keyword evidence="1" id="KW-0472">Membrane</keyword>
<sequence length="70" mass="7786">MYTKPLTAVVLGLVFLLFGIILFLKEYKASITQKRTSKIVLIINVISLLLSIGLTGIGIAMFLQIYNQLN</sequence>
<proteinExistence type="predicted"/>
<feature type="transmembrane region" description="Helical" evidence="1">
    <location>
        <begin position="39"/>
        <end position="66"/>
    </location>
</feature>
<dbReference type="RefSeq" id="WP_222227516.1">
    <property type="nucleotide sequence ID" value="NZ_CP081847.1"/>
</dbReference>
<dbReference type="Proteomes" id="UP001254770">
    <property type="component" value="Unassembled WGS sequence"/>
</dbReference>
<keyword evidence="1" id="KW-1133">Transmembrane helix</keyword>
<comment type="caution">
    <text evidence="2">The sequence shown here is derived from an EMBL/GenBank/DDBJ whole genome shotgun (WGS) entry which is preliminary data.</text>
</comment>
<dbReference type="AlphaFoldDB" id="A0AAW8T880"/>
<evidence type="ECO:0000256" key="1">
    <source>
        <dbReference type="SAM" id="Phobius"/>
    </source>
</evidence>